<evidence type="ECO:0000256" key="7">
    <source>
        <dbReference type="ARBA" id="ARBA00022840"/>
    </source>
</evidence>
<dbReference type="CDD" id="cd00130">
    <property type="entry name" value="PAS"/>
    <property type="match status" value="1"/>
</dbReference>
<dbReference type="GO" id="GO:0005524">
    <property type="term" value="F:ATP binding"/>
    <property type="evidence" value="ECO:0007669"/>
    <property type="project" value="UniProtKB-KW"/>
</dbReference>
<dbReference type="InterPro" id="IPR001789">
    <property type="entry name" value="Sig_transdc_resp-reg_receiver"/>
</dbReference>
<evidence type="ECO:0000256" key="4">
    <source>
        <dbReference type="ARBA" id="ARBA00022679"/>
    </source>
</evidence>
<dbReference type="Pfam" id="PF00512">
    <property type="entry name" value="HisKA"/>
    <property type="match status" value="1"/>
</dbReference>
<gene>
    <name evidence="15" type="ORF">JETT_3591</name>
</gene>
<dbReference type="EC" id="2.7.13.3" evidence="2"/>
<dbReference type="InterPro" id="IPR004358">
    <property type="entry name" value="Sig_transdc_His_kin-like_C"/>
</dbReference>
<proteinExistence type="predicted"/>
<evidence type="ECO:0000256" key="10">
    <source>
        <dbReference type="SAM" id="Coils"/>
    </source>
</evidence>
<evidence type="ECO:0000256" key="2">
    <source>
        <dbReference type="ARBA" id="ARBA00012438"/>
    </source>
</evidence>
<dbReference type="SMART" id="SM00388">
    <property type="entry name" value="HisKA"/>
    <property type="match status" value="1"/>
</dbReference>
<comment type="caution">
    <text evidence="15">The sequence shown here is derived from an EMBL/GenBank/DDBJ whole genome shotgun (WGS) entry which is preliminary data.</text>
</comment>
<dbReference type="InterPro" id="IPR013656">
    <property type="entry name" value="PAS_4"/>
</dbReference>
<sequence length="504" mass="56939">MGKPLRVLIVDDSLYDVDLVLCELRRGGYDPIFERVETASAMKMELEKQAWDVILSEHSMPFFSGIGALIQLQLSKMDLPFIIISGVISGDVVVEYMKAGVQDYVRKNNLTSLVASLERALSEAEERMNQRQAEELLRMNESRYRLLLENLPQRIFYKDKNLMYVSCNESLAKDLHVRPDEIYGKTDYEFFPKELAEKYRAGDKRVIESGQAEDREEKYIKDGQELIIRMVKTPMKDEKGDIIGISGIFWDITEKVLLSREAERSRHLASLGELAAGVAHEINNPINGIINCAQILFNESNEGSSEQDLARRIIKEGDRVADIVHSLLSFSRPSDTKEKKNDVCMHTILSDTLILTKAQLQKEGIQIKANIPKNLPKIVANPHQIQQVFLNTISNARYALNQKYPKIHDNKILEILGEEIMLNNYPYVKITFYDHGIGIPAHIVHKVMDPFFTTKPRDKGTGLGLSVSHGIVAAHGGKFIIDSVEGEFAKFSVVLPVKPVADSL</sequence>
<dbReference type="Gene3D" id="3.30.450.20">
    <property type="entry name" value="PAS domain"/>
    <property type="match status" value="1"/>
</dbReference>
<dbReference type="InterPro" id="IPR000014">
    <property type="entry name" value="PAS"/>
</dbReference>
<dbReference type="GO" id="GO:0000155">
    <property type="term" value="F:phosphorelay sensor kinase activity"/>
    <property type="evidence" value="ECO:0007669"/>
    <property type="project" value="InterPro"/>
</dbReference>
<protein>
    <recommendedName>
        <fullName evidence="2">histidine kinase</fullName>
        <ecNumber evidence="2">2.7.13.3</ecNumber>
    </recommendedName>
</protein>
<evidence type="ECO:0000256" key="5">
    <source>
        <dbReference type="ARBA" id="ARBA00022741"/>
    </source>
</evidence>
<dbReference type="Proteomes" id="UP000319783">
    <property type="component" value="Unassembled WGS sequence"/>
</dbReference>
<dbReference type="SUPFAM" id="SSF55785">
    <property type="entry name" value="PYP-like sensor domain (PAS domain)"/>
    <property type="match status" value="1"/>
</dbReference>
<dbReference type="EMBL" id="SULG01000127">
    <property type="protein sequence ID" value="TLD40146.1"/>
    <property type="molecule type" value="Genomic_DNA"/>
</dbReference>
<dbReference type="PANTHER" id="PTHR43065">
    <property type="entry name" value="SENSOR HISTIDINE KINASE"/>
    <property type="match status" value="1"/>
</dbReference>
<evidence type="ECO:0000259" key="11">
    <source>
        <dbReference type="PROSITE" id="PS50109"/>
    </source>
</evidence>
<dbReference type="PROSITE" id="PS50112">
    <property type="entry name" value="PAS"/>
    <property type="match status" value="1"/>
</dbReference>
<dbReference type="SMART" id="SM00387">
    <property type="entry name" value="HATPase_c"/>
    <property type="match status" value="1"/>
</dbReference>
<reference evidence="15 16" key="1">
    <citation type="submission" date="2019-04" db="EMBL/GenBank/DDBJ databases">
        <title>Genome of a novel bacterium Candidatus Jettenia ecosi reconstructed from metagenome of an anammox bioreactor.</title>
        <authorList>
            <person name="Mardanov A.V."/>
            <person name="Beletsky A.V."/>
            <person name="Ravin N.V."/>
            <person name="Botchkova E.A."/>
            <person name="Litti Y.V."/>
            <person name="Nozhevnikova A.N."/>
        </authorList>
    </citation>
    <scope>NUCLEOTIDE SEQUENCE [LARGE SCALE GENOMIC DNA]</scope>
    <source>
        <strain evidence="15">J2</strain>
    </source>
</reference>
<accession>A0A533Q6D6</accession>
<evidence type="ECO:0000259" key="13">
    <source>
        <dbReference type="PROSITE" id="PS50112"/>
    </source>
</evidence>
<dbReference type="NCBIfam" id="TIGR00229">
    <property type="entry name" value="sensory_box"/>
    <property type="match status" value="1"/>
</dbReference>
<dbReference type="InterPro" id="IPR005467">
    <property type="entry name" value="His_kinase_dom"/>
</dbReference>
<evidence type="ECO:0000256" key="3">
    <source>
        <dbReference type="ARBA" id="ARBA00022553"/>
    </source>
</evidence>
<evidence type="ECO:0000313" key="16">
    <source>
        <dbReference type="Proteomes" id="UP000319783"/>
    </source>
</evidence>
<evidence type="ECO:0000256" key="6">
    <source>
        <dbReference type="ARBA" id="ARBA00022777"/>
    </source>
</evidence>
<dbReference type="SUPFAM" id="SSF52172">
    <property type="entry name" value="CheY-like"/>
    <property type="match status" value="1"/>
</dbReference>
<keyword evidence="4" id="KW-0808">Transferase</keyword>
<evidence type="ECO:0000256" key="1">
    <source>
        <dbReference type="ARBA" id="ARBA00000085"/>
    </source>
</evidence>
<dbReference type="PANTHER" id="PTHR43065:SF10">
    <property type="entry name" value="PEROXIDE STRESS-ACTIVATED HISTIDINE KINASE MAK3"/>
    <property type="match status" value="1"/>
</dbReference>
<dbReference type="Gene3D" id="1.10.287.130">
    <property type="match status" value="1"/>
</dbReference>
<dbReference type="Pfam" id="PF02518">
    <property type="entry name" value="HATPase_c"/>
    <property type="match status" value="1"/>
</dbReference>
<dbReference type="InterPro" id="IPR036097">
    <property type="entry name" value="HisK_dim/P_sf"/>
</dbReference>
<feature type="domain" description="Histidine kinase" evidence="11">
    <location>
        <begin position="277"/>
        <end position="499"/>
    </location>
</feature>
<evidence type="ECO:0000256" key="9">
    <source>
        <dbReference type="PROSITE-ProRule" id="PRU00169"/>
    </source>
</evidence>
<keyword evidence="10" id="KW-0175">Coiled coil</keyword>
<dbReference type="InterPro" id="IPR036890">
    <property type="entry name" value="HATPase_C_sf"/>
</dbReference>
<organism evidence="15 16">
    <name type="scientific">Candidatus Jettenia ecosi</name>
    <dbReference type="NCBI Taxonomy" id="2494326"/>
    <lineage>
        <taxon>Bacteria</taxon>
        <taxon>Pseudomonadati</taxon>
        <taxon>Planctomycetota</taxon>
        <taxon>Candidatus Brocadiia</taxon>
        <taxon>Candidatus Brocadiales</taxon>
        <taxon>Candidatus Brocadiaceae</taxon>
        <taxon>Candidatus Jettenia</taxon>
    </lineage>
</organism>
<feature type="domain" description="PAS" evidence="13">
    <location>
        <begin position="140"/>
        <end position="210"/>
    </location>
</feature>
<keyword evidence="7" id="KW-0067">ATP-binding</keyword>
<evidence type="ECO:0000256" key="8">
    <source>
        <dbReference type="ARBA" id="ARBA00023012"/>
    </source>
</evidence>
<feature type="domain" description="Response regulatory" evidence="12">
    <location>
        <begin position="6"/>
        <end position="122"/>
    </location>
</feature>
<dbReference type="PROSITE" id="PS50113">
    <property type="entry name" value="PAC"/>
    <property type="match status" value="1"/>
</dbReference>
<dbReference type="InterPro" id="IPR000700">
    <property type="entry name" value="PAS-assoc_C"/>
</dbReference>
<dbReference type="Gene3D" id="3.40.50.2300">
    <property type="match status" value="1"/>
</dbReference>
<keyword evidence="3" id="KW-0597">Phosphoprotein</keyword>
<dbReference type="Pfam" id="PF08448">
    <property type="entry name" value="PAS_4"/>
    <property type="match status" value="1"/>
</dbReference>
<feature type="coiled-coil region" evidence="10">
    <location>
        <begin position="107"/>
        <end position="134"/>
    </location>
</feature>
<dbReference type="InterPro" id="IPR035965">
    <property type="entry name" value="PAS-like_dom_sf"/>
</dbReference>
<dbReference type="SUPFAM" id="SSF55874">
    <property type="entry name" value="ATPase domain of HSP90 chaperone/DNA topoisomerase II/histidine kinase"/>
    <property type="match status" value="1"/>
</dbReference>
<dbReference type="PROSITE" id="PS50109">
    <property type="entry name" value="HIS_KIN"/>
    <property type="match status" value="1"/>
</dbReference>
<evidence type="ECO:0000259" key="12">
    <source>
        <dbReference type="PROSITE" id="PS50110"/>
    </source>
</evidence>
<dbReference type="Pfam" id="PF00072">
    <property type="entry name" value="Response_reg"/>
    <property type="match status" value="1"/>
</dbReference>
<dbReference type="InterPro" id="IPR011006">
    <property type="entry name" value="CheY-like_superfamily"/>
</dbReference>
<dbReference type="SMART" id="SM00448">
    <property type="entry name" value="REC"/>
    <property type="match status" value="1"/>
</dbReference>
<dbReference type="InterPro" id="IPR003594">
    <property type="entry name" value="HATPase_dom"/>
</dbReference>
<keyword evidence="5" id="KW-0547">Nucleotide-binding</keyword>
<dbReference type="AlphaFoldDB" id="A0A533Q6D6"/>
<dbReference type="SUPFAM" id="SSF47384">
    <property type="entry name" value="Homodimeric domain of signal transducing histidine kinase"/>
    <property type="match status" value="1"/>
</dbReference>
<comment type="catalytic activity">
    <reaction evidence="1">
        <text>ATP + protein L-histidine = ADP + protein N-phospho-L-histidine.</text>
        <dbReference type="EC" id="2.7.13.3"/>
    </reaction>
</comment>
<comment type="caution">
    <text evidence="9">Lacks conserved residue(s) required for the propagation of feature annotation.</text>
</comment>
<evidence type="ECO:0000313" key="15">
    <source>
        <dbReference type="EMBL" id="TLD40146.1"/>
    </source>
</evidence>
<keyword evidence="8" id="KW-0902">Two-component regulatory system</keyword>
<keyword evidence="6" id="KW-0418">Kinase</keyword>
<feature type="domain" description="PAC" evidence="14">
    <location>
        <begin position="210"/>
        <end position="264"/>
    </location>
</feature>
<dbReference type="Gene3D" id="3.30.565.10">
    <property type="entry name" value="Histidine kinase-like ATPase, C-terminal domain"/>
    <property type="match status" value="1"/>
</dbReference>
<evidence type="ECO:0000259" key="14">
    <source>
        <dbReference type="PROSITE" id="PS50113"/>
    </source>
</evidence>
<dbReference type="PRINTS" id="PR00344">
    <property type="entry name" value="BCTRLSENSOR"/>
</dbReference>
<name>A0A533Q6D6_9BACT</name>
<dbReference type="PROSITE" id="PS50110">
    <property type="entry name" value="RESPONSE_REGULATORY"/>
    <property type="match status" value="1"/>
</dbReference>
<dbReference type="InterPro" id="IPR003661">
    <property type="entry name" value="HisK_dim/P_dom"/>
</dbReference>
<dbReference type="CDD" id="cd00156">
    <property type="entry name" value="REC"/>
    <property type="match status" value="1"/>
</dbReference>